<evidence type="ECO:0000313" key="1">
    <source>
        <dbReference type="EMBL" id="WVZ79239.1"/>
    </source>
</evidence>
<name>A0AAQ3TVC5_PASNO</name>
<evidence type="ECO:0008006" key="3">
    <source>
        <dbReference type="Google" id="ProtNLM"/>
    </source>
</evidence>
<dbReference type="EMBL" id="CP144750">
    <property type="protein sequence ID" value="WVZ79239.1"/>
    <property type="molecule type" value="Genomic_DNA"/>
</dbReference>
<dbReference type="AlphaFoldDB" id="A0AAQ3TVC5"/>
<reference evidence="1 2" key="1">
    <citation type="submission" date="2024-02" db="EMBL/GenBank/DDBJ databases">
        <title>High-quality chromosome-scale genome assembly of Pensacola bahiagrass (Paspalum notatum Flugge var. saurae).</title>
        <authorList>
            <person name="Vega J.M."/>
            <person name="Podio M."/>
            <person name="Orjuela J."/>
            <person name="Siena L.A."/>
            <person name="Pessino S.C."/>
            <person name="Combes M.C."/>
            <person name="Mariac C."/>
            <person name="Albertini E."/>
            <person name="Pupilli F."/>
            <person name="Ortiz J.P.A."/>
            <person name="Leblanc O."/>
        </authorList>
    </citation>
    <scope>NUCLEOTIDE SEQUENCE [LARGE SCALE GENOMIC DNA]</scope>
    <source>
        <strain evidence="1">R1</strain>
        <tissue evidence="1">Leaf</tissue>
    </source>
</reference>
<gene>
    <name evidence="1" type="ORF">U9M48_026843</name>
</gene>
<keyword evidence="2" id="KW-1185">Reference proteome</keyword>
<evidence type="ECO:0000313" key="2">
    <source>
        <dbReference type="Proteomes" id="UP001341281"/>
    </source>
</evidence>
<dbReference type="Proteomes" id="UP001341281">
    <property type="component" value="Chromosome 06"/>
</dbReference>
<feature type="non-terminal residue" evidence="1">
    <location>
        <position position="1"/>
    </location>
</feature>
<organism evidence="1 2">
    <name type="scientific">Paspalum notatum var. saurae</name>
    <dbReference type="NCBI Taxonomy" id="547442"/>
    <lineage>
        <taxon>Eukaryota</taxon>
        <taxon>Viridiplantae</taxon>
        <taxon>Streptophyta</taxon>
        <taxon>Embryophyta</taxon>
        <taxon>Tracheophyta</taxon>
        <taxon>Spermatophyta</taxon>
        <taxon>Magnoliopsida</taxon>
        <taxon>Liliopsida</taxon>
        <taxon>Poales</taxon>
        <taxon>Poaceae</taxon>
        <taxon>PACMAD clade</taxon>
        <taxon>Panicoideae</taxon>
        <taxon>Andropogonodae</taxon>
        <taxon>Paspaleae</taxon>
        <taxon>Paspalinae</taxon>
        <taxon>Paspalum</taxon>
    </lineage>
</organism>
<sequence length="85" mass="9283">MAGVGELIASAVVKQVVGKLSTAIWDAIATQLKLKEDLGGLHNKLSASWMRRLKDAAYDLEDMLMDFECQTSCKNDNSPGNMPIK</sequence>
<proteinExistence type="predicted"/>
<protein>
    <recommendedName>
        <fullName evidence="3">Rx N-terminal domain-containing protein</fullName>
    </recommendedName>
</protein>
<accession>A0AAQ3TVC5</accession>